<organism evidence="2 3">
    <name type="scientific">Plakobranchus ocellatus</name>
    <dbReference type="NCBI Taxonomy" id="259542"/>
    <lineage>
        <taxon>Eukaryota</taxon>
        <taxon>Metazoa</taxon>
        <taxon>Spiralia</taxon>
        <taxon>Lophotrochozoa</taxon>
        <taxon>Mollusca</taxon>
        <taxon>Gastropoda</taxon>
        <taxon>Heterobranchia</taxon>
        <taxon>Euthyneura</taxon>
        <taxon>Panpulmonata</taxon>
        <taxon>Sacoglossa</taxon>
        <taxon>Placobranchoidea</taxon>
        <taxon>Plakobranchidae</taxon>
        <taxon>Plakobranchus</taxon>
    </lineage>
</organism>
<dbReference type="EMBL" id="BLXT01000407">
    <property type="protein sequence ID" value="GFN76771.1"/>
    <property type="molecule type" value="Genomic_DNA"/>
</dbReference>
<dbReference type="AlphaFoldDB" id="A0AAV3Y231"/>
<feature type="region of interest" description="Disordered" evidence="1">
    <location>
        <begin position="1"/>
        <end position="30"/>
    </location>
</feature>
<evidence type="ECO:0000313" key="3">
    <source>
        <dbReference type="Proteomes" id="UP000735302"/>
    </source>
</evidence>
<keyword evidence="3" id="KW-1185">Reference proteome</keyword>
<protein>
    <submittedName>
        <fullName evidence="2">Uncharacterized protein</fullName>
    </submittedName>
</protein>
<gene>
    <name evidence="2" type="ORF">PoB_000327700</name>
</gene>
<reference evidence="2 3" key="1">
    <citation type="journal article" date="2021" name="Elife">
        <title>Chloroplast acquisition without the gene transfer in kleptoplastic sea slugs, Plakobranchus ocellatus.</title>
        <authorList>
            <person name="Maeda T."/>
            <person name="Takahashi S."/>
            <person name="Yoshida T."/>
            <person name="Shimamura S."/>
            <person name="Takaki Y."/>
            <person name="Nagai Y."/>
            <person name="Toyoda A."/>
            <person name="Suzuki Y."/>
            <person name="Arimoto A."/>
            <person name="Ishii H."/>
            <person name="Satoh N."/>
            <person name="Nishiyama T."/>
            <person name="Hasebe M."/>
            <person name="Maruyama T."/>
            <person name="Minagawa J."/>
            <person name="Obokata J."/>
            <person name="Shigenobu S."/>
        </authorList>
    </citation>
    <scope>NUCLEOTIDE SEQUENCE [LARGE SCALE GENOMIC DNA]</scope>
</reference>
<accession>A0AAV3Y231</accession>
<proteinExistence type="predicted"/>
<sequence>MAEEGTRLGENRRHLQRTTSYSGWRKPPKQQSKQLNLRHLVISPAGTSPVILGSSDGIKSMVASQCGANQTRLAARLYTLSSSHIRGTLAGETRYVRRRVASLRTSPGQGKVLNYENKEETLSDNDAHSHTKGRVHGTISEKHVKSEPDDILHFDMIDSYANLTANVS</sequence>
<evidence type="ECO:0000313" key="2">
    <source>
        <dbReference type="EMBL" id="GFN76771.1"/>
    </source>
</evidence>
<dbReference type="Proteomes" id="UP000735302">
    <property type="component" value="Unassembled WGS sequence"/>
</dbReference>
<feature type="region of interest" description="Disordered" evidence="1">
    <location>
        <begin position="121"/>
        <end position="144"/>
    </location>
</feature>
<feature type="compositionally biased region" description="Basic and acidic residues" evidence="1">
    <location>
        <begin position="1"/>
        <end position="13"/>
    </location>
</feature>
<name>A0AAV3Y231_9GAST</name>
<evidence type="ECO:0000256" key="1">
    <source>
        <dbReference type="SAM" id="MobiDB-lite"/>
    </source>
</evidence>
<comment type="caution">
    <text evidence="2">The sequence shown here is derived from an EMBL/GenBank/DDBJ whole genome shotgun (WGS) entry which is preliminary data.</text>
</comment>